<evidence type="ECO:0000313" key="3">
    <source>
        <dbReference type="Proteomes" id="UP000003781"/>
    </source>
</evidence>
<accession>A3INJ3</accession>
<dbReference type="Proteomes" id="UP000003781">
    <property type="component" value="Unassembled WGS sequence"/>
</dbReference>
<evidence type="ECO:0000313" key="2">
    <source>
        <dbReference type="EMBL" id="EAZ91891.1"/>
    </source>
</evidence>
<gene>
    <name evidence="2" type="ORF">CY0110_29489</name>
</gene>
<keyword evidence="1" id="KW-0812">Transmembrane</keyword>
<dbReference type="OrthoDB" id="9810952at2"/>
<dbReference type="AlphaFoldDB" id="A3INJ3"/>
<protein>
    <submittedName>
        <fullName evidence="2">Uncharacterized protein</fullName>
    </submittedName>
</protein>
<name>A3INJ3_9CHRO</name>
<keyword evidence="1" id="KW-1133">Transmembrane helix</keyword>
<proteinExistence type="predicted"/>
<comment type="caution">
    <text evidence="2">The sequence shown here is derived from an EMBL/GenBank/DDBJ whole genome shotgun (WGS) entry which is preliminary data.</text>
</comment>
<evidence type="ECO:0000256" key="1">
    <source>
        <dbReference type="SAM" id="Phobius"/>
    </source>
</evidence>
<feature type="transmembrane region" description="Helical" evidence="1">
    <location>
        <begin position="20"/>
        <end position="41"/>
    </location>
</feature>
<organism evidence="2 3">
    <name type="scientific">Crocosphaera chwakensis CCY0110</name>
    <dbReference type="NCBI Taxonomy" id="391612"/>
    <lineage>
        <taxon>Bacteria</taxon>
        <taxon>Bacillati</taxon>
        <taxon>Cyanobacteriota</taxon>
        <taxon>Cyanophyceae</taxon>
        <taxon>Oscillatoriophycideae</taxon>
        <taxon>Chroococcales</taxon>
        <taxon>Aphanothecaceae</taxon>
        <taxon>Crocosphaera</taxon>
        <taxon>Crocosphaera chwakensis</taxon>
    </lineage>
</organism>
<dbReference type="EMBL" id="AAXW01000010">
    <property type="protein sequence ID" value="EAZ91891.1"/>
    <property type="molecule type" value="Genomic_DNA"/>
</dbReference>
<reference evidence="2 3" key="1">
    <citation type="submission" date="2007-03" db="EMBL/GenBank/DDBJ databases">
        <authorList>
            <person name="Stal L."/>
            <person name="Ferriera S."/>
            <person name="Johnson J."/>
            <person name="Kravitz S."/>
            <person name="Beeson K."/>
            <person name="Sutton G."/>
            <person name="Rogers Y.-H."/>
            <person name="Friedman R."/>
            <person name="Frazier M."/>
            <person name="Venter J.C."/>
        </authorList>
    </citation>
    <scope>NUCLEOTIDE SEQUENCE [LARGE SCALE GENOMIC DNA]</scope>
    <source>
        <strain evidence="2 3">CCY0110</strain>
    </source>
</reference>
<sequence>MGAIGLYLYFLQPNVENPLWAAIFHSVSAFCTAGFSGYLIFWNCIIY</sequence>
<keyword evidence="3" id="KW-1185">Reference proteome</keyword>
<keyword evidence="1" id="KW-0472">Membrane</keyword>